<name>A0A7J4IRG8_9ARCH</name>
<keyword evidence="1" id="KW-0472">Membrane</keyword>
<accession>A0A7J4IRG8</accession>
<reference evidence="2" key="1">
    <citation type="journal article" date="2020" name="bioRxiv">
        <title>A rank-normalized archaeal taxonomy based on genome phylogeny resolves widespread incomplete and uneven classifications.</title>
        <authorList>
            <person name="Rinke C."/>
            <person name="Chuvochina M."/>
            <person name="Mussig A.J."/>
            <person name="Chaumeil P.-A."/>
            <person name="Waite D.W."/>
            <person name="Whitman W.B."/>
            <person name="Parks D.H."/>
            <person name="Hugenholtz P."/>
        </authorList>
    </citation>
    <scope>NUCLEOTIDE SEQUENCE</scope>
    <source>
        <strain evidence="2">UBA10011</strain>
    </source>
</reference>
<dbReference type="PANTHER" id="PTHR38815:SF1">
    <property type="entry name" value="DUF373 FAMILY PROTEIN"/>
    <property type="match status" value="1"/>
</dbReference>
<keyword evidence="1" id="KW-0812">Transmembrane</keyword>
<dbReference type="Proteomes" id="UP000683213">
    <property type="component" value="Unassembled WGS sequence"/>
</dbReference>
<dbReference type="InterPro" id="IPR007254">
    <property type="entry name" value="DUF373"/>
</dbReference>
<dbReference type="EMBL" id="DUFG01000013">
    <property type="protein sequence ID" value="HIH08113.1"/>
    <property type="molecule type" value="Genomic_DNA"/>
</dbReference>
<protein>
    <submittedName>
        <fullName evidence="2">DUF373 family protein</fullName>
    </submittedName>
</protein>
<feature type="transmembrane region" description="Helical" evidence="1">
    <location>
        <begin position="323"/>
        <end position="344"/>
    </location>
</feature>
<evidence type="ECO:0000313" key="2">
    <source>
        <dbReference type="EMBL" id="HIH08113.1"/>
    </source>
</evidence>
<feature type="transmembrane region" description="Helical" evidence="1">
    <location>
        <begin position="259"/>
        <end position="280"/>
    </location>
</feature>
<reference evidence="3" key="2">
    <citation type="submission" date="2021-03" db="EMBL/GenBank/DDBJ databases">
        <authorList>
            <person name="Jaffe A."/>
        </authorList>
    </citation>
    <scope>NUCLEOTIDE SEQUENCE</scope>
    <source>
        <strain evidence="3">RIFCSPHIGHO2_01_FULL_GW2011_AR10_43_9</strain>
    </source>
</reference>
<evidence type="ECO:0000313" key="3">
    <source>
        <dbReference type="EMBL" id="MBS3058908.1"/>
    </source>
</evidence>
<keyword evidence="1" id="KW-1133">Transmembrane helix</keyword>
<evidence type="ECO:0000256" key="1">
    <source>
        <dbReference type="SAM" id="Phobius"/>
    </source>
</evidence>
<gene>
    <name evidence="2" type="ORF">HA237_01950</name>
    <name evidence="3" type="ORF">J4224_00605</name>
</gene>
<sequence>MAKYSNVLVLCIDRDDDLGRKAGVQGPIVGKQKNLNSAAKLALADPEDSDVNSIFGAVKVFEEVKEQFKNVEVVTLTGHSKEGFKSDKIIMEQLDSVLENFPADAFVLVTDGAEDDQIIPLLQSRAPLISKELIIVKQAKEVEGTYYSIKEALKDPSIARIFFLIPGIVVILWGLLFFLGQERIFFQTMSLVVGAYMILKGTGLEDKIAAAATSVTKAISLQRVSFPLYLMTIMIFLIGIYTSYLAFISSPSPAVFIKAIEAVEQFINFTTIAGVSFVLGQSIDSVQLKKAFLLRRYFLSIVAIALVWFILDTGRRVLIGEPYAGIEFLTVNIVVSLAVALIAYRLSSVLDVRKKITKLMIGLPVYSREGQWIGKVEDIQKNKNLIEYRNIRTKQKITVTQDKFDLRGGRILIRA</sequence>
<reference evidence="3" key="3">
    <citation type="submission" date="2021-05" db="EMBL/GenBank/DDBJ databases">
        <title>Protein family content uncovers lineage relationships and bacterial pathway maintenance mechanisms in DPANN archaea.</title>
        <authorList>
            <person name="Castelle C.J."/>
            <person name="Meheust R."/>
            <person name="Jaffe A.L."/>
            <person name="Seitz K."/>
            <person name="Gong X."/>
            <person name="Baker B.J."/>
            <person name="Banfield J.F."/>
        </authorList>
    </citation>
    <scope>NUCLEOTIDE SEQUENCE</scope>
    <source>
        <strain evidence="3">RIFCSPHIGHO2_01_FULL_GW2011_AR10_43_9</strain>
    </source>
</reference>
<organism evidence="2 4">
    <name type="scientific">Candidatus Iainarchaeum sp</name>
    <dbReference type="NCBI Taxonomy" id="3101447"/>
    <lineage>
        <taxon>Archaea</taxon>
        <taxon>Candidatus Iainarchaeota</taxon>
        <taxon>Candidatus Iainarchaeia</taxon>
        <taxon>Candidatus Iainarchaeales</taxon>
        <taxon>Candidatus Iainarchaeaceae</taxon>
        <taxon>Candidatus Iainarchaeum</taxon>
    </lineage>
</organism>
<evidence type="ECO:0000313" key="4">
    <source>
        <dbReference type="Proteomes" id="UP000577419"/>
    </source>
</evidence>
<feature type="transmembrane region" description="Helical" evidence="1">
    <location>
        <begin position="226"/>
        <end position="247"/>
    </location>
</feature>
<feature type="transmembrane region" description="Helical" evidence="1">
    <location>
        <begin position="292"/>
        <end position="311"/>
    </location>
</feature>
<dbReference type="Pfam" id="PF04123">
    <property type="entry name" value="DUF373"/>
    <property type="match status" value="1"/>
</dbReference>
<dbReference type="AlphaFoldDB" id="A0A7J4IRG8"/>
<dbReference type="PANTHER" id="PTHR38815">
    <property type="entry name" value="HYPOTHETICAL MEMBRANE PROTEIN, CONSERVED, DUF373 FAMILY"/>
    <property type="match status" value="1"/>
</dbReference>
<proteinExistence type="predicted"/>
<feature type="transmembrane region" description="Helical" evidence="1">
    <location>
        <begin position="158"/>
        <end position="178"/>
    </location>
</feature>
<dbReference type="Proteomes" id="UP000577419">
    <property type="component" value="Unassembled WGS sequence"/>
</dbReference>
<comment type="caution">
    <text evidence="2">The sequence shown here is derived from an EMBL/GenBank/DDBJ whole genome shotgun (WGS) entry which is preliminary data.</text>
</comment>
<dbReference type="EMBL" id="JAGVWF010000007">
    <property type="protein sequence ID" value="MBS3058908.1"/>
    <property type="molecule type" value="Genomic_DNA"/>
</dbReference>